<evidence type="ECO:0000256" key="2">
    <source>
        <dbReference type="ARBA" id="ARBA00004604"/>
    </source>
</evidence>
<sequence length="274" mass="31299">MATKRQAPDDADSRPAWKRHKPNEHQRRPNHGKKSFKKAHPVNELKSSIRSLRRLLDRQENLPADVRVEKERALQTAQRELAEAERAKKRSDMIGKYHKIRFFERQKAERRLKKARKDMKACEEGGKKKEELERKVANAEVDLNYALYFPLDQDYVKLWPTKKNGNGEEGSATPEVEGAEPARQGDQQMWELVKKCTKEGTLKDLREGRLKQSGADDAEVDRSSSKKPKKAGELITSKRKKVLTKSSGSRDRVEGKTEATEDDSGDESGGGFFE</sequence>
<dbReference type="PANTHER" id="PTHR33911">
    <property type="entry name" value="RRNA-PROCESSING PROTEIN EFG1"/>
    <property type="match status" value="1"/>
</dbReference>
<dbReference type="GO" id="GO:0030688">
    <property type="term" value="C:preribosome, small subunit precursor"/>
    <property type="evidence" value="ECO:0007669"/>
    <property type="project" value="TreeGrafter"/>
</dbReference>
<accession>A0AAI8Z6Q1</accession>
<feature type="region of interest" description="Disordered" evidence="9">
    <location>
        <begin position="203"/>
        <end position="274"/>
    </location>
</feature>
<keyword evidence="11" id="KW-1185">Reference proteome</keyword>
<dbReference type="EMBL" id="CAVMBE010000086">
    <property type="protein sequence ID" value="CAK4033469.1"/>
    <property type="molecule type" value="Genomic_DNA"/>
</dbReference>
<dbReference type="PANTHER" id="PTHR33911:SF1">
    <property type="entry name" value="RRNA-PROCESSING PROTEIN EFG1"/>
    <property type="match status" value="1"/>
</dbReference>
<dbReference type="Proteomes" id="UP001296104">
    <property type="component" value="Unassembled WGS sequence"/>
</dbReference>
<comment type="function">
    <text evidence="1">Involved in rRNA processing.</text>
</comment>
<dbReference type="InterPro" id="IPR050786">
    <property type="entry name" value="EFG1_rRNA-proc"/>
</dbReference>
<gene>
    <name evidence="10" type="ORF">LECACI_7A008627</name>
</gene>
<feature type="region of interest" description="Disordered" evidence="9">
    <location>
        <begin position="159"/>
        <end position="187"/>
    </location>
</feature>
<feature type="region of interest" description="Disordered" evidence="9">
    <location>
        <begin position="1"/>
        <end position="45"/>
    </location>
</feature>
<evidence type="ECO:0000256" key="4">
    <source>
        <dbReference type="ARBA" id="ARBA00018689"/>
    </source>
</evidence>
<reference evidence="10" key="1">
    <citation type="submission" date="2023-11" db="EMBL/GenBank/DDBJ databases">
        <authorList>
            <person name="Alioto T."/>
            <person name="Alioto T."/>
            <person name="Gomez Garrido J."/>
        </authorList>
    </citation>
    <scope>NUCLEOTIDE SEQUENCE</scope>
</reference>
<name>A0AAI8Z6Q1_9PEZI</name>
<evidence type="ECO:0000256" key="9">
    <source>
        <dbReference type="SAM" id="MobiDB-lite"/>
    </source>
</evidence>
<protein>
    <recommendedName>
        <fullName evidence="4">rRNA-processing protein EFG1</fullName>
    </recommendedName>
    <alternativeName>
        <fullName evidence="5">rRNA-processing protein efg1</fullName>
    </alternativeName>
</protein>
<feature type="compositionally biased region" description="Basic and acidic residues" evidence="9">
    <location>
        <begin position="248"/>
        <end position="259"/>
    </location>
</feature>
<feature type="compositionally biased region" description="Basic residues" evidence="9">
    <location>
        <begin position="16"/>
        <end position="40"/>
    </location>
</feature>
<comment type="subcellular location">
    <subcellularLocation>
        <location evidence="2">Nucleus</location>
        <location evidence="2">Nucleolus</location>
    </subcellularLocation>
</comment>
<feature type="compositionally biased region" description="Basic and acidic residues" evidence="9">
    <location>
        <begin position="1"/>
        <end position="15"/>
    </location>
</feature>
<organism evidence="10 11">
    <name type="scientific">Lecanosticta acicola</name>
    <dbReference type="NCBI Taxonomy" id="111012"/>
    <lineage>
        <taxon>Eukaryota</taxon>
        <taxon>Fungi</taxon>
        <taxon>Dikarya</taxon>
        <taxon>Ascomycota</taxon>
        <taxon>Pezizomycotina</taxon>
        <taxon>Dothideomycetes</taxon>
        <taxon>Dothideomycetidae</taxon>
        <taxon>Mycosphaerellales</taxon>
        <taxon>Mycosphaerellaceae</taxon>
        <taxon>Lecanosticta</taxon>
    </lineage>
</organism>
<keyword evidence="7" id="KW-0175">Coiled coil</keyword>
<keyword evidence="6" id="KW-0698">rRNA processing</keyword>
<comment type="similarity">
    <text evidence="3">Belongs to the EFG1 family.</text>
</comment>
<dbReference type="InterPro" id="IPR019310">
    <property type="entry name" value="Efg1"/>
</dbReference>
<dbReference type="Pfam" id="PF10153">
    <property type="entry name" value="Efg1"/>
    <property type="match status" value="1"/>
</dbReference>
<evidence type="ECO:0000256" key="1">
    <source>
        <dbReference type="ARBA" id="ARBA00002773"/>
    </source>
</evidence>
<evidence type="ECO:0000256" key="5">
    <source>
        <dbReference type="ARBA" id="ARBA00019827"/>
    </source>
</evidence>
<dbReference type="GO" id="GO:0000462">
    <property type="term" value="P:maturation of SSU-rRNA from tricistronic rRNA transcript (SSU-rRNA, 5.8S rRNA, LSU-rRNA)"/>
    <property type="evidence" value="ECO:0007669"/>
    <property type="project" value="TreeGrafter"/>
</dbReference>
<evidence type="ECO:0000256" key="6">
    <source>
        <dbReference type="ARBA" id="ARBA00022552"/>
    </source>
</evidence>
<comment type="caution">
    <text evidence="10">The sequence shown here is derived from an EMBL/GenBank/DDBJ whole genome shotgun (WGS) entry which is preliminary data.</text>
</comment>
<evidence type="ECO:0000256" key="8">
    <source>
        <dbReference type="ARBA" id="ARBA00023242"/>
    </source>
</evidence>
<evidence type="ECO:0000313" key="10">
    <source>
        <dbReference type="EMBL" id="CAK4033469.1"/>
    </source>
</evidence>
<keyword evidence="8" id="KW-0539">Nucleus</keyword>
<dbReference type="AlphaFoldDB" id="A0AAI8Z6Q1"/>
<proteinExistence type="inferred from homology"/>
<dbReference type="GO" id="GO:0005730">
    <property type="term" value="C:nucleolus"/>
    <property type="evidence" value="ECO:0007669"/>
    <property type="project" value="UniProtKB-SubCell"/>
</dbReference>
<evidence type="ECO:0000313" key="11">
    <source>
        <dbReference type="Proteomes" id="UP001296104"/>
    </source>
</evidence>
<evidence type="ECO:0000256" key="7">
    <source>
        <dbReference type="ARBA" id="ARBA00023054"/>
    </source>
</evidence>
<evidence type="ECO:0000256" key="3">
    <source>
        <dbReference type="ARBA" id="ARBA00006916"/>
    </source>
</evidence>